<name>A0ABV1MRP6_9BACI</name>
<dbReference type="Proteomes" id="UP001478862">
    <property type="component" value="Unassembled WGS sequence"/>
</dbReference>
<comment type="caution">
    <text evidence="1">The sequence shown here is derived from an EMBL/GenBank/DDBJ whole genome shotgun (WGS) entry which is preliminary data.</text>
</comment>
<evidence type="ECO:0000313" key="2">
    <source>
        <dbReference type="Proteomes" id="UP001478862"/>
    </source>
</evidence>
<protein>
    <submittedName>
        <fullName evidence="1">Uncharacterized protein</fullName>
    </submittedName>
</protein>
<dbReference type="RefSeq" id="WP_349659820.1">
    <property type="nucleotide sequence ID" value="NZ_JBEGDG010000007.1"/>
</dbReference>
<organism evidence="1 2">
    <name type="scientific">Lysinibacillus zambalensis</name>
    <dbReference type="NCBI Taxonomy" id="3160866"/>
    <lineage>
        <taxon>Bacteria</taxon>
        <taxon>Bacillati</taxon>
        <taxon>Bacillota</taxon>
        <taxon>Bacilli</taxon>
        <taxon>Bacillales</taxon>
        <taxon>Bacillaceae</taxon>
        <taxon>Lysinibacillus</taxon>
    </lineage>
</organism>
<reference evidence="1 2" key="1">
    <citation type="submission" date="2024-06" db="EMBL/GenBank/DDBJ databases">
        <title>Lysinibacillus zambalefons sp. nov., a Novel Firmicute Isolated from the Poon Bato Zambales Hyperalkaline Spring.</title>
        <authorList>
            <person name="Aja J.A."/>
            <person name="Lazaro J.E.H."/>
            <person name="Llorin L.D."/>
            <person name="Lim K.R."/>
            <person name="Teodosio J."/>
            <person name="Dalisay D.S."/>
        </authorList>
    </citation>
    <scope>NUCLEOTIDE SEQUENCE [LARGE SCALE GENOMIC DNA]</scope>
    <source>
        <strain evidence="1 2">M3</strain>
    </source>
</reference>
<gene>
    <name evidence="1" type="ORF">ABNX05_11230</name>
</gene>
<accession>A0ABV1MRP6</accession>
<sequence>MDMNFQANCIAAENLRNNSICIKDDNMIRNIKHYTELETELFVFVTNTFPLDNDKITINKGEMVRYFKVKL</sequence>
<proteinExistence type="predicted"/>
<keyword evidence="2" id="KW-1185">Reference proteome</keyword>
<evidence type="ECO:0000313" key="1">
    <source>
        <dbReference type="EMBL" id="MEQ6355191.1"/>
    </source>
</evidence>
<dbReference type="EMBL" id="JBEGDG010000007">
    <property type="protein sequence ID" value="MEQ6355191.1"/>
    <property type="molecule type" value="Genomic_DNA"/>
</dbReference>